<gene>
    <name evidence="1" type="ORF">AVEN_67561_1</name>
</gene>
<evidence type="ECO:0000313" key="2">
    <source>
        <dbReference type="Proteomes" id="UP000499080"/>
    </source>
</evidence>
<keyword evidence="2" id="KW-1185">Reference proteome</keyword>
<accession>A0A4Y2MLG8</accession>
<organism evidence="1 2">
    <name type="scientific">Araneus ventricosus</name>
    <name type="common">Orbweaver spider</name>
    <name type="synonym">Epeira ventricosa</name>
    <dbReference type="NCBI Taxonomy" id="182803"/>
    <lineage>
        <taxon>Eukaryota</taxon>
        <taxon>Metazoa</taxon>
        <taxon>Ecdysozoa</taxon>
        <taxon>Arthropoda</taxon>
        <taxon>Chelicerata</taxon>
        <taxon>Arachnida</taxon>
        <taxon>Araneae</taxon>
        <taxon>Araneomorphae</taxon>
        <taxon>Entelegynae</taxon>
        <taxon>Araneoidea</taxon>
        <taxon>Araneidae</taxon>
        <taxon>Araneus</taxon>
    </lineage>
</organism>
<name>A0A4Y2MLG8_ARAVE</name>
<evidence type="ECO:0000313" key="1">
    <source>
        <dbReference type="EMBL" id="GBN27503.1"/>
    </source>
</evidence>
<protein>
    <submittedName>
        <fullName evidence="1">Uncharacterized protein</fullName>
    </submittedName>
</protein>
<sequence>MLSSGTSLTAPLAQANAIAMSLIKKPPEERVPFDFSPTQNLRSDNDSLNCSFSMREFQNSLDKTKNKSPGADMISKKMLPCLTDEKKGKILNLFNFLWSNSTVPESRRIAKIIPILKPGNIPTEFPSYRPSWLCCVVFSGTRAIFDYAVPNIWYIDVTKLIIDILQVIRNNIIRFAFGLPRWTPIPILHKVSNEINAPLRFDKRNMAFFIKQFSDRAFTEVSSSIKTVNSIISNTVYNRLPCGAKMERYSRLSNVQLDKIIPFAVPVDFEKCLNFVIRIRDFKFQHKNDNPNTIGIMFQDFKSHLNPDQIILATDASKTASSTAIAAINCSSKVVIKVNRLLQPIEKLQTEVMEVNKKIDAFLRKFTGRDFPTAYPQLLPLGIRLPIDCDEDLLDLNNKLLDTGFQSTLAGIIITLL</sequence>
<dbReference type="EMBL" id="BGPR01007517">
    <property type="protein sequence ID" value="GBN27503.1"/>
    <property type="molecule type" value="Genomic_DNA"/>
</dbReference>
<dbReference type="OrthoDB" id="6437682at2759"/>
<proteinExistence type="predicted"/>
<comment type="caution">
    <text evidence="1">The sequence shown here is derived from an EMBL/GenBank/DDBJ whole genome shotgun (WGS) entry which is preliminary data.</text>
</comment>
<reference evidence="1 2" key="1">
    <citation type="journal article" date="2019" name="Sci. Rep.">
        <title>Orb-weaving spider Araneus ventricosus genome elucidates the spidroin gene catalogue.</title>
        <authorList>
            <person name="Kono N."/>
            <person name="Nakamura H."/>
            <person name="Ohtoshi R."/>
            <person name="Moran D.A.P."/>
            <person name="Shinohara A."/>
            <person name="Yoshida Y."/>
            <person name="Fujiwara M."/>
            <person name="Mori M."/>
            <person name="Tomita M."/>
            <person name="Arakawa K."/>
        </authorList>
    </citation>
    <scope>NUCLEOTIDE SEQUENCE [LARGE SCALE GENOMIC DNA]</scope>
</reference>
<dbReference type="Proteomes" id="UP000499080">
    <property type="component" value="Unassembled WGS sequence"/>
</dbReference>
<dbReference type="AlphaFoldDB" id="A0A4Y2MLG8"/>